<comment type="caution">
    <text evidence="1">The sequence shown here is derived from an EMBL/GenBank/DDBJ whole genome shotgun (WGS) entry which is preliminary data.</text>
</comment>
<dbReference type="PATRIC" id="fig|1423730.4.peg.1502"/>
<name>A0A0R2FEA0_9LACO</name>
<dbReference type="PROSITE" id="PS51257">
    <property type="entry name" value="PROKAR_LIPOPROTEIN"/>
    <property type="match status" value="1"/>
</dbReference>
<evidence type="ECO:0000313" key="2">
    <source>
        <dbReference type="Proteomes" id="UP000050865"/>
    </source>
</evidence>
<sequence length="210" mass="22734">MKKIGIFLLGLVFLAGCSGVGFNQKAQLQSAARTLNSQVTVQSKQLTVIDGDAAAFPSTFQKAYAQDHSQDFAHEGAVSDLIARRSKAYKKLESAQTDIETATTTLTKANSQQNANLPTTALSDTLSSLKLAKLDHRTFDTYYKEMTAAETTFFETVAKAPDDTATINEALGRLNEYTSSLSQQAEIVQANLQTVSQNVAALQTAVRKMK</sequence>
<dbReference type="OrthoDB" id="2328466at2"/>
<gene>
    <name evidence="1" type="ORF">FC75_GL001430</name>
</gene>
<dbReference type="EMBL" id="AYZJ01000027">
    <property type="protein sequence ID" value="KRN23575.1"/>
    <property type="molecule type" value="Genomic_DNA"/>
</dbReference>
<dbReference type="Proteomes" id="UP000050865">
    <property type="component" value="Unassembled WGS sequence"/>
</dbReference>
<dbReference type="AlphaFoldDB" id="A0A0R2FEA0"/>
<organism evidence="1 2">
    <name type="scientific">Lacticaseibacillus camelliae DSM 22697 = JCM 13995</name>
    <dbReference type="NCBI Taxonomy" id="1423730"/>
    <lineage>
        <taxon>Bacteria</taxon>
        <taxon>Bacillati</taxon>
        <taxon>Bacillota</taxon>
        <taxon>Bacilli</taxon>
        <taxon>Lactobacillales</taxon>
        <taxon>Lactobacillaceae</taxon>
        <taxon>Lacticaseibacillus</taxon>
    </lineage>
</organism>
<accession>A0A0R2FEA0</accession>
<evidence type="ECO:0000313" key="1">
    <source>
        <dbReference type="EMBL" id="KRN23575.1"/>
    </source>
</evidence>
<proteinExistence type="predicted"/>
<keyword evidence="2" id="KW-1185">Reference proteome</keyword>
<dbReference type="STRING" id="1423730.FC75_GL001430"/>
<protein>
    <recommendedName>
        <fullName evidence="3">Lipoprotein</fullName>
    </recommendedName>
</protein>
<evidence type="ECO:0008006" key="3">
    <source>
        <dbReference type="Google" id="ProtNLM"/>
    </source>
</evidence>
<dbReference type="RefSeq" id="WP_054663407.1">
    <property type="nucleotide sequence ID" value="NZ_AYZJ01000027.1"/>
</dbReference>
<reference evidence="1 2" key="1">
    <citation type="journal article" date="2015" name="Genome Announc.">
        <title>Expanding the biotechnology potential of lactobacilli through comparative genomics of 213 strains and associated genera.</title>
        <authorList>
            <person name="Sun Z."/>
            <person name="Harris H.M."/>
            <person name="McCann A."/>
            <person name="Guo C."/>
            <person name="Argimon S."/>
            <person name="Zhang W."/>
            <person name="Yang X."/>
            <person name="Jeffery I.B."/>
            <person name="Cooney J.C."/>
            <person name="Kagawa T.F."/>
            <person name="Liu W."/>
            <person name="Song Y."/>
            <person name="Salvetti E."/>
            <person name="Wrobel A."/>
            <person name="Rasinkangas P."/>
            <person name="Parkhill J."/>
            <person name="Rea M.C."/>
            <person name="O'Sullivan O."/>
            <person name="Ritari J."/>
            <person name="Douillard F.P."/>
            <person name="Paul Ross R."/>
            <person name="Yang R."/>
            <person name="Briner A.E."/>
            <person name="Felis G.E."/>
            <person name="de Vos W.M."/>
            <person name="Barrangou R."/>
            <person name="Klaenhammer T.R."/>
            <person name="Caufield P.W."/>
            <person name="Cui Y."/>
            <person name="Zhang H."/>
            <person name="O'Toole P.W."/>
        </authorList>
    </citation>
    <scope>NUCLEOTIDE SEQUENCE [LARGE SCALE GENOMIC DNA]</scope>
    <source>
        <strain evidence="1 2">DSM 22697</strain>
    </source>
</reference>